<dbReference type="Proteomes" id="UP000807825">
    <property type="component" value="Unassembled WGS sequence"/>
</dbReference>
<evidence type="ECO:0000256" key="2">
    <source>
        <dbReference type="ARBA" id="ARBA00022908"/>
    </source>
</evidence>
<evidence type="ECO:0000256" key="1">
    <source>
        <dbReference type="ARBA" id="ARBA00008857"/>
    </source>
</evidence>
<dbReference type="SUPFAM" id="SSF56349">
    <property type="entry name" value="DNA breaking-rejoining enzymes"/>
    <property type="match status" value="1"/>
</dbReference>
<dbReference type="GO" id="GO:0003677">
    <property type="term" value="F:DNA binding"/>
    <property type="evidence" value="ECO:0007669"/>
    <property type="project" value="UniProtKB-UniRule"/>
</dbReference>
<comment type="caution">
    <text evidence="8">The sequence shown here is derived from an EMBL/GenBank/DDBJ whole genome shotgun (WGS) entry which is preliminary data.</text>
</comment>
<dbReference type="Gene3D" id="1.10.443.10">
    <property type="entry name" value="Intergrase catalytic core"/>
    <property type="match status" value="1"/>
</dbReference>
<dbReference type="InterPro" id="IPR011010">
    <property type="entry name" value="DNA_brk_join_enz"/>
</dbReference>
<dbReference type="PROSITE" id="PS51898">
    <property type="entry name" value="TYR_RECOMBINASE"/>
    <property type="match status" value="1"/>
</dbReference>
<dbReference type="Pfam" id="PF00589">
    <property type="entry name" value="Phage_integrase"/>
    <property type="match status" value="1"/>
</dbReference>
<feature type="domain" description="Core-binding (CB)" evidence="7">
    <location>
        <begin position="28"/>
        <end position="116"/>
    </location>
</feature>
<dbReference type="GO" id="GO:0015074">
    <property type="term" value="P:DNA integration"/>
    <property type="evidence" value="ECO:0007669"/>
    <property type="project" value="UniProtKB-KW"/>
</dbReference>
<evidence type="ECO:0000256" key="3">
    <source>
        <dbReference type="ARBA" id="ARBA00023125"/>
    </source>
</evidence>
<dbReference type="PANTHER" id="PTHR30349">
    <property type="entry name" value="PHAGE INTEGRASE-RELATED"/>
    <property type="match status" value="1"/>
</dbReference>
<keyword evidence="3 5" id="KW-0238">DNA-binding</keyword>
<dbReference type="PANTHER" id="PTHR30349:SF41">
    <property type="entry name" value="INTEGRASE_RECOMBINASE PROTEIN MJ0367-RELATED"/>
    <property type="match status" value="1"/>
</dbReference>
<proteinExistence type="inferred from homology"/>
<keyword evidence="4" id="KW-0233">DNA recombination</keyword>
<dbReference type="SUPFAM" id="SSF47823">
    <property type="entry name" value="lambda integrase-like, N-terminal domain"/>
    <property type="match status" value="1"/>
</dbReference>
<accession>A0A9D6V6W2</accession>
<dbReference type="InterPro" id="IPR013762">
    <property type="entry name" value="Integrase-like_cat_sf"/>
</dbReference>
<dbReference type="InterPro" id="IPR044068">
    <property type="entry name" value="CB"/>
</dbReference>
<dbReference type="InterPro" id="IPR010998">
    <property type="entry name" value="Integrase_recombinase_N"/>
</dbReference>
<dbReference type="InterPro" id="IPR004107">
    <property type="entry name" value="Integrase_SAM-like_N"/>
</dbReference>
<feature type="domain" description="Tyr recombinase" evidence="6">
    <location>
        <begin position="136"/>
        <end position="326"/>
    </location>
</feature>
<reference evidence="8" key="1">
    <citation type="submission" date="2020-07" db="EMBL/GenBank/DDBJ databases">
        <title>Huge and variable diversity of episymbiotic CPR bacteria and DPANN archaea in groundwater ecosystems.</title>
        <authorList>
            <person name="He C.Y."/>
            <person name="Keren R."/>
            <person name="Whittaker M."/>
            <person name="Farag I.F."/>
            <person name="Doudna J."/>
            <person name="Cate J.H.D."/>
            <person name="Banfield J.F."/>
        </authorList>
    </citation>
    <scope>NUCLEOTIDE SEQUENCE</scope>
    <source>
        <strain evidence="8">NC_groundwater_1664_Pr3_B-0.1um_52_9</strain>
    </source>
</reference>
<protein>
    <submittedName>
        <fullName evidence="8">Tyrosine-type recombinase/integrase</fullName>
    </submittedName>
</protein>
<dbReference type="GO" id="GO:0006310">
    <property type="term" value="P:DNA recombination"/>
    <property type="evidence" value="ECO:0007669"/>
    <property type="project" value="UniProtKB-KW"/>
</dbReference>
<evidence type="ECO:0000313" key="9">
    <source>
        <dbReference type="Proteomes" id="UP000807825"/>
    </source>
</evidence>
<evidence type="ECO:0000259" key="6">
    <source>
        <dbReference type="PROSITE" id="PS51898"/>
    </source>
</evidence>
<evidence type="ECO:0000256" key="5">
    <source>
        <dbReference type="PROSITE-ProRule" id="PRU01248"/>
    </source>
</evidence>
<gene>
    <name evidence="8" type="ORF">HY912_20055</name>
</gene>
<dbReference type="Gene3D" id="1.10.150.130">
    <property type="match status" value="1"/>
</dbReference>
<evidence type="ECO:0000313" key="8">
    <source>
        <dbReference type="EMBL" id="MBI5251793.1"/>
    </source>
</evidence>
<sequence>MESTTARCQDLVPVTLDHGADVLVASNTNIEDLLNSFLSNKSPQTIEAYRKDLHDFRKFLDVPTIDDASRILLSRGLGPANALVLKYKNHLVQRNLSPATQNRRLSALRSLVEMAGTLGLVHWQLKVRRTKNEPYRDTAGPGLETYRKMVKKTKGRQDVKGIRDNAILALMYSLALRRSELVNTDLAHLSLGDGEEPSTISIIGKGKTQRTKLTIPEPTVKVLRMWLEKRGLEDGPLFYSLDKGGNFKGRLTGNGLYRIIKKLGRQVGVETRPHGIRHTAVTQCCKAAAAANLDLSDVLQFSRHASLATLQIYLDKEKNLQGKLSTLVAVGAEG</sequence>
<name>A0A9D6V6W2_9BACT</name>
<dbReference type="Pfam" id="PF02899">
    <property type="entry name" value="Phage_int_SAM_1"/>
    <property type="match status" value="1"/>
</dbReference>
<dbReference type="AlphaFoldDB" id="A0A9D6V6W2"/>
<dbReference type="InterPro" id="IPR002104">
    <property type="entry name" value="Integrase_catalytic"/>
</dbReference>
<keyword evidence="2" id="KW-0229">DNA integration</keyword>
<comment type="similarity">
    <text evidence="1">Belongs to the 'phage' integrase family.</text>
</comment>
<organism evidence="8 9">
    <name type="scientific">Desulfomonile tiedjei</name>
    <dbReference type="NCBI Taxonomy" id="2358"/>
    <lineage>
        <taxon>Bacteria</taxon>
        <taxon>Pseudomonadati</taxon>
        <taxon>Thermodesulfobacteriota</taxon>
        <taxon>Desulfomonilia</taxon>
        <taxon>Desulfomonilales</taxon>
        <taxon>Desulfomonilaceae</taxon>
        <taxon>Desulfomonile</taxon>
    </lineage>
</organism>
<dbReference type="InterPro" id="IPR050090">
    <property type="entry name" value="Tyrosine_recombinase_XerCD"/>
</dbReference>
<evidence type="ECO:0000259" key="7">
    <source>
        <dbReference type="PROSITE" id="PS51900"/>
    </source>
</evidence>
<evidence type="ECO:0000256" key="4">
    <source>
        <dbReference type="ARBA" id="ARBA00023172"/>
    </source>
</evidence>
<dbReference type="PROSITE" id="PS51900">
    <property type="entry name" value="CB"/>
    <property type="match status" value="1"/>
</dbReference>
<dbReference type="EMBL" id="JACRDE010000524">
    <property type="protein sequence ID" value="MBI5251793.1"/>
    <property type="molecule type" value="Genomic_DNA"/>
</dbReference>